<dbReference type="Proteomes" id="UP000887116">
    <property type="component" value="Unassembled WGS sequence"/>
</dbReference>
<comment type="caution">
    <text evidence="2">The sequence shown here is derived from an EMBL/GenBank/DDBJ whole genome shotgun (WGS) entry which is preliminary data.</text>
</comment>
<dbReference type="GO" id="GO:0071897">
    <property type="term" value="P:DNA biosynthetic process"/>
    <property type="evidence" value="ECO:0007669"/>
    <property type="project" value="UniProtKB-ARBA"/>
</dbReference>
<dbReference type="Pfam" id="PF17919">
    <property type="entry name" value="RT_RNaseH_2"/>
    <property type="match status" value="1"/>
</dbReference>
<dbReference type="Gene3D" id="3.30.70.270">
    <property type="match status" value="1"/>
</dbReference>
<dbReference type="InterPro" id="IPR043502">
    <property type="entry name" value="DNA/RNA_pol_sf"/>
</dbReference>
<dbReference type="InterPro" id="IPR050951">
    <property type="entry name" value="Retrovirus_Pol_polyprotein"/>
</dbReference>
<dbReference type="InterPro" id="IPR043128">
    <property type="entry name" value="Rev_trsase/Diguanyl_cyclase"/>
</dbReference>
<sequence>MVTYLVKFTPHPSNLMHNLRQFLKKIVWIRDTNTERDFELIKLAIMKSPCLKHFDKNMAVTVSVDTGKNGFRAVLLQEGQPVAYGSVSLTQTQQRYAQIEKELLLFLLMPPV</sequence>
<dbReference type="SUPFAM" id="SSF56672">
    <property type="entry name" value="DNA/RNA polymerases"/>
    <property type="match status" value="1"/>
</dbReference>
<evidence type="ECO:0000259" key="1">
    <source>
        <dbReference type="Pfam" id="PF17919"/>
    </source>
</evidence>
<gene>
    <name evidence="2" type="primary">pol_859</name>
    <name evidence="2" type="ORF">TNCT_510181</name>
</gene>
<keyword evidence="3" id="KW-1185">Reference proteome</keyword>
<protein>
    <submittedName>
        <fullName evidence="2">Retrovirus-related Pol polyprotein from transposon 17.6</fullName>
    </submittedName>
</protein>
<dbReference type="PANTHER" id="PTHR37984:SF8">
    <property type="entry name" value="CCHC-TYPE DOMAIN-CONTAINING PROTEIN"/>
    <property type="match status" value="1"/>
</dbReference>
<accession>A0A8X6LSL5</accession>
<name>A0A8X6LSL5_TRICU</name>
<dbReference type="EMBL" id="BMAO01017889">
    <property type="protein sequence ID" value="GFR19137.1"/>
    <property type="molecule type" value="Genomic_DNA"/>
</dbReference>
<reference evidence="2" key="1">
    <citation type="submission" date="2020-07" db="EMBL/GenBank/DDBJ databases">
        <title>Multicomponent nature underlies the extraordinary mechanical properties of spider dragline silk.</title>
        <authorList>
            <person name="Kono N."/>
            <person name="Nakamura H."/>
            <person name="Mori M."/>
            <person name="Yoshida Y."/>
            <person name="Ohtoshi R."/>
            <person name="Malay A.D."/>
            <person name="Moran D.A.P."/>
            <person name="Tomita M."/>
            <person name="Numata K."/>
            <person name="Arakawa K."/>
        </authorList>
    </citation>
    <scope>NUCLEOTIDE SEQUENCE</scope>
</reference>
<dbReference type="InterPro" id="IPR041577">
    <property type="entry name" value="RT_RNaseH_2"/>
</dbReference>
<dbReference type="AlphaFoldDB" id="A0A8X6LSL5"/>
<organism evidence="2 3">
    <name type="scientific">Trichonephila clavata</name>
    <name type="common">Joro spider</name>
    <name type="synonym">Nephila clavata</name>
    <dbReference type="NCBI Taxonomy" id="2740835"/>
    <lineage>
        <taxon>Eukaryota</taxon>
        <taxon>Metazoa</taxon>
        <taxon>Ecdysozoa</taxon>
        <taxon>Arthropoda</taxon>
        <taxon>Chelicerata</taxon>
        <taxon>Arachnida</taxon>
        <taxon>Araneae</taxon>
        <taxon>Araneomorphae</taxon>
        <taxon>Entelegynae</taxon>
        <taxon>Araneoidea</taxon>
        <taxon>Nephilidae</taxon>
        <taxon>Trichonephila</taxon>
    </lineage>
</organism>
<proteinExistence type="predicted"/>
<dbReference type="PANTHER" id="PTHR37984">
    <property type="entry name" value="PROTEIN CBG26694"/>
    <property type="match status" value="1"/>
</dbReference>
<evidence type="ECO:0000313" key="2">
    <source>
        <dbReference type="EMBL" id="GFR19137.1"/>
    </source>
</evidence>
<feature type="domain" description="Reverse transcriptase/retrotransposon-derived protein RNase H-like" evidence="1">
    <location>
        <begin position="33"/>
        <end position="104"/>
    </location>
</feature>
<evidence type="ECO:0000313" key="3">
    <source>
        <dbReference type="Proteomes" id="UP000887116"/>
    </source>
</evidence>